<dbReference type="GO" id="GO:0003677">
    <property type="term" value="F:DNA binding"/>
    <property type="evidence" value="ECO:0007669"/>
    <property type="project" value="UniProtKB-KW"/>
</dbReference>
<dbReference type="EMBL" id="DS028131">
    <property type="protein sequence ID" value="EEY55222.1"/>
    <property type="molecule type" value="Genomic_DNA"/>
</dbReference>
<dbReference type="RefSeq" id="XP_002903446.1">
    <property type="nucleotide sequence ID" value="XM_002903400.1"/>
</dbReference>
<feature type="region of interest" description="Disordered" evidence="2">
    <location>
        <begin position="58"/>
        <end position="82"/>
    </location>
</feature>
<keyword evidence="1" id="KW-0238">DNA-binding</keyword>
<dbReference type="SUPFAM" id="SSF46689">
    <property type="entry name" value="Homeodomain-like"/>
    <property type="match status" value="1"/>
</dbReference>
<dbReference type="eggNOG" id="KOG3105">
    <property type="taxonomic scope" value="Eukaryota"/>
</dbReference>
<dbReference type="VEuPathDB" id="FungiDB:PITG_09123"/>
<dbReference type="InterPro" id="IPR006600">
    <property type="entry name" value="HTH_CenpB_DNA-bd_dom"/>
</dbReference>
<sequence length="915" mass="103383">MTAEKRTSYSLQFKLSEISEYRAGVDGSGFHALAKKHKVTPSMVRNWWDRKDSLVSASRNRQLATRSRRRMPGAGRKPEHHALEQQVHDWVIARNRKSSRVKDKYIQLHALNIYRAMMASAPEEDRCEFQASSDWLARFKDRCNLVSRRQTSARTLPENVSQICLDFITNAQQLIEQHNIQPCNVINMDRVPRYFETEPKSTITTRGVREVLLRTNTTTTLARLWATNDLKQNQGTPKFRDTTRFPSGFWTGLLQKPTEISKAFSLCGLVPKMEFDVKDLHPPLCDLLSPSVGMNEWHLRYQHIVDENDNREELCVARPAWYLLEDMRTSLFCCLRYSSGEQLHESIDVLTEYMSNLQDLDGLFDTDYITSLKNGETLPGELELFAAAHMHHWNIEVETLDEDCKVVSEYMYTVDNRTDTVHLAQIGFYFSLKHQLYHVNHDANNLQENLSGQAHQPFMSSTYFYLLPGAFSLIGFTYGVSEGQATRGGKIKVKLVPSGRWADSQTETVELVHAEIAPRVVTTQEALDGVGTFVGSAICTPRVPPGKARIWDYGLVVGYDWDEESLRGTLDVNFDGVELQVAHKPNSIQDVAVEIYVLRPCGGRGVGLIMPLELKQRHEKIYNKFNGVGQPAVRDSTALLAEVGSTSIDESKLVPLLDVTSFKVYQVTIQHILDYVYYKDGKRTAPPEIKLGDSIFSLPSEDDNSQDRSRSNRRELNPQSEPVFSDGLSDSEDDSEPQGSVRLDRPPAESASKRRRVNSAANTGSCAEDRMQRRGPTGTQTGIYHSLINAGVKSHFSIAHESFMRVHQFIMRQELQSTRGQAAFSDGQRGQPPAAKRPGKFEKRPSRSIPLEIRKALPKQGGKEICLRFLSKEGCRGENGACVDTNRCHFKPAVLPQTVREFNAKKFGGISSDMQ</sequence>
<accession>D0NBR7</accession>
<dbReference type="HOGENOM" id="CLU_318195_0_0_1"/>
<keyword evidence="5" id="KW-1185">Reference proteome</keyword>
<dbReference type="Proteomes" id="UP000006643">
    <property type="component" value="Unassembled WGS sequence"/>
</dbReference>
<dbReference type="Gene3D" id="1.10.10.60">
    <property type="entry name" value="Homeodomain-like"/>
    <property type="match status" value="1"/>
</dbReference>
<evidence type="ECO:0000256" key="2">
    <source>
        <dbReference type="SAM" id="MobiDB-lite"/>
    </source>
</evidence>
<evidence type="ECO:0000313" key="4">
    <source>
        <dbReference type="EMBL" id="EEY55222.1"/>
    </source>
</evidence>
<dbReference type="GeneID" id="9470473"/>
<proteinExistence type="predicted"/>
<feature type="compositionally biased region" description="Basic and acidic residues" evidence="2">
    <location>
        <begin position="705"/>
        <end position="716"/>
    </location>
</feature>
<protein>
    <recommendedName>
        <fullName evidence="3">HTH CENPB-type domain-containing protein</fullName>
    </recommendedName>
</protein>
<dbReference type="PANTHER" id="PTHR19303:SF73">
    <property type="entry name" value="PROTEIN PDC2"/>
    <property type="match status" value="1"/>
</dbReference>
<evidence type="ECO:0000259" key="3">
    <source>
        <dbReference type="PROSITE" id="PS51253"/>
    </source>
</evidence>
<evidence type="ECO:0000256" key="1">
    <source>
        <dbReference type="ARBA" id="ARBA00023125"/>
    </source>
</evidence>
<dbReference type="Pfam" id="PF03221">
    <property type="entry name" value="HTH_Tnp_Tc5"/>
    <property type="match status" value="1"/>
</dbReference>
<name>D0NBR7_PHYIT</name>
<dbReference type="InParanoid" id="D0NBR7"/>
<dbReference type="GO" id="GO:0005634">
    <property type="term" value="C:nucleus"/>
    <property type="evidence" value="ECO:0007669"/>
    <property type="project" value="TreeGrafter"/>
</dbReference>
<dbReference type="AlphaFoldDB" id="D0NBR7"/>
<reference evidence="5" key="1">
    <citation type="journal article" date="2009" name="Nature">
        <title>Genome sequence and analysis of the Irish potato famine pathogen Phytophthora infestans.</title>
        <authorList>
            <consortium name="The Broad Institute Genome Sequencing Platform"/>
            <person name="Haas B.J."/>
            <person name="Kamoun S."/>
            <person name="Zody M.C."/>
            <person name="Jiang R.H."/>
            <person name="Handsaker R.E."/>
            <person name="Cano L.M."/>
            <person name="Grabherr M."/>
            <person name="Kodira C.D."/>
            <person name="Raffaele S."/>
            <person name="Torto-Alalibo T."/>
            <person name="Bozkurt T.O."/>
            <person name="Ah-Fong A.M."/>
            <person name="Alvarado L."/>
            <person name="Anderson V.L."/>
            <person name="Armstrong M.R."/>
            <person name="Avrova A."/>
            <person name="Baxter L."/>
            <person name="Beynon J."/>
            <person name="Boevink P.C."/>
            <person name="Bollmann S.R."/>
            <person name="Bos J.I."/>
            <person name="Bulone V."/>
            <person name="Cai G."/>
            <person name="Cakir C."/>
            <person name="Carrington J.C."/>
            <person name="Chawner M."/>
            <person name="Conti L."/>
            <person name="Costanzo S."/>
            <person name="Ewan R."/>
            <person name="Fahlgren N."/>
            <person name="Fischbach M.A."/>
            <person name="Fugelstad J."/>
            <person name="Gilroy E.M."/>
            <person name="Gnerre S."/>
            <person name="Green P.J."/>
            <person name="Grenville-Briggs L.J."/>
            <person name="Griffith J."/>
            <person name="Grunwald N.J."/>
            <person name="Horn K."/>
            <person name="Horner N.R."/>
            <person name="Hu C.H."/>
            <person name="Huitema E."/>
            <person name="Jeong D.H."/>
            <person name="Jones A.M."/>
            <person name="Jones J.D."/>
            <person name="Jones R.W."/>
            <person name="Karlsson E.K."/>
            <person name="Kunjeti S.G."/>
            <person name="Lamour K."/>
            <person name="Liu Z."/>
            <person name="Ma L."/>
            <person name="Maclean D."/>
            <person name="Chibucos M.C."/>
            <person name="McDonald H."/>
            <person name="McWalters J."/>
            <person name="Meijer H.J."/>
            <person name="Morgan W."/>
            <person name="Morris P.F."/>
            <person name="Munro C.A."/>
            <person name="O'Neill K."/>
            <person name="Ospina-Giraldo M."/>
            <person name="Pinzon A."/>
            <person name="Pritchard L."/>
            <person name="Ramsahoye B."/>
            <person name="Ren Q."/>
            <person name="Restrepo S."/>
            <person name="Roy S."/>
            <person name="Sadanandom A."/>
            <person name="Savidor A."/>
            <person name="Schornack S."/>
            <person name="Schwartz D.C."/>
            <person name="Schumann U.D."/>
            <person name="Schwessinger B."/>
            <person name="Seyer L."/>
            <person name="Sharpe T."/>
            <person name="Silvar C."/>
            <person name="Song J."/>
            <person name="Studholme D.J."/>
            <person name="Sykes S."/>
            <person name="Thines M."/>
            <person name="van de Vondervoort P.J."/>
            <person name="Phuntumart V."/>
            <person name="Wawra S."/>
            <person name="Weide R."/>
            <person name="Win J."/>
            <person name="Young C."/>
            <person name="Zhou S."/>
            <person name="Fry W."/>
            <person name="Meyers B.C."/>
            <person name="van West P."/>
            <person name="Ristaino J."/>
            <person name="Govers F."/>
            <person name="Birch P.R."/>
            <person name="Whisson S.C."/>
            <person name="Judelson H.S."/>
            <person name="Nusbaum C."/>
        </authorList>
    </citation>
    <scope>NUCLEOTIDE SEQUENCE [LARGE SCALE GENOMIC DNA]</scope>
    <source>
        <strain evidence="5">T30-4</strain>
    </source>
</reference>
<dbReference type="PANTHER" id="PTHR19303">
    <property type="entry name" value="TRANSPOSON"/>
    <property type="match status" value="1"/>
</dbReference>
<dbReference type="PROSITE" id="PS51253">
    <property type="entry name" value="HTH_CENPB"/>
    <property type="match status" value="1"/>
</dbReference>
<dbReference type="InterPro" id="IPR050863">
    <property type="entry name" value="CenT-Element_Derived"/>
</dbReference>
<feature type="domain" description="HTH CENPB-type" evidence="3">
    <location>
        <begin position="71"/>
        <end position="149"/>
    </location>
</feature>
<evidence type="ECO:0000313" key="5">
    <source>
        <dbReference type="Proteomes" id="UP000006643"/>
    </source>
</evidence>
<organism evidence="4 5">
    <name type="scientific">Phytophthora infestans (strain T30-4)</name>
    <name type="common">Potato late blight agent</name>
    <dbReference type="NCBI Taxonomy" id="403677"/>
    <lineage>
        <taxon>Eukaryota</taxon>
        <taxon>Sar</taxon>
        <taxon>Stramenopiles</taxon>
        <taxon>Oomycota</taxon>
        <taxon>Peronosporomycetes</taxon>
        <taxon>Peronosporales</taxon>
        <taxon>Peronosporaceae</taxon>
        <taxon>Phytophthora</taxon>
    </lineage>
</organism>
<feature type="region of interest" description="Disordered" evidence="2">
    <location>
        <begin position="820"/>
        <end position="847"/>
    </location>
</feature>
<dbReference type="InterPro" id="IPR009057">
    <property type="entry name" value="Homeodomain-like_sf"/>
</dbReference>
<feature type="region of interest" description="Disordered" evidence="2">
    <location>
        <begin position="689"/>
        <end position="780"/>
    </location>
</feature>
<dbReference type="SMART" id="SM00674">
    <property type="entry name" value="CENPB"/>
    <property type="match status" value="1"/>
</dbReference>
<dbReference type="KEGG" id="pif:PITG_09123"/>
<gene>
    <name evidence="4" type="ORF">PITG_09123</name>
</gene>